<dbReference type="GO" id="GO:0008168">
    <property type="term" value="F:methyltransferase activity"/>
    <property type="evidence" value="ECO:0007669"/>
    <property type="project" value="UniProtKB-KW"/>
</dbReference>
<dbReference type="AlphaFoldDB" id="A0A1H2UT25"/>
<dbReference type="PANTHER" id="PTHR43861">
    <property type="entry name" value="TRANS-ACONITATE 2-METHYLTRANSFERASE-RELATED"/>
    <property type="match status" value="1"/>
</dbReference>
<accession>A0A1H2UT25</accession>
<protein>
    <submittedName>
        <fullName evidence="1">Methyltransferase domain-containing protein</fullName>
    </submittedName>
</protein>
<dbReference type="EMBL" id="FNMY01000002">
    <property type="protein sequence ID" value="SDW59261.1"/>
    <property type="molecule type" value="Genomic_DNA"/>
</dbReference>
<keyword evidence="2" id="KW-1185">Reference proteome</keyword>
<dbReference type="GO" id="GO:0032259">
    <property type="term" value="P:methylation"/>
    <property type="evidence" value="ECO:0007669"/>
    <property type="project" value="UniProtKB-KW"/>
</dbReference>
<name>A0A1H2UT25_9FLAO</name>
<dbReference type="OrthoDB" id="2370471at2"/>
<dbReference type="Pfam" id="PF13489">
    <property type="entry name" value="Methyltransf_23"/>
    <property type="match status" value="1"/>
</dbReference>
<gene>
    <name evidence="1" type="ORF">SAMN04487892_1747</name>
</gene>
<dbReference type="CDD" id="cd02440">
    <property type="entry name" value="AdoMet_MTases"/>
    <property type="match status" value="1"/>
</dbReference>
<evidence type="ECO:0000313" key="2">
    <source>
        <dbReference type="Proteomes" id="UP000199592"/>
    </source>
</evidence>
<dbReference type="RefSeq" id="WP_090292365.1">
    <property type="nucleotide sequence ID" value="NZ_FNKI01000001.1"/>
</dbReference>
<dbReference type="SUPFAM" id="SSF53335">
    <property type="entry name" value="S-adenosyl-L-methionine-dependent methyltransferases"/>
    <property type="match status" value="1"/>
</dbReference>
<proteinExistence type="predicted"/>
<sequence>MKEYLQTKDFSVSGESFSLLHDEDLDMLVTSPQPKNLSSYYESEDYISHTDASKSLTDKLYQWVKKLNLKSKWSLVQRFDNGSKTVLDIGAGTGDFLVYGKNLGFKVHGVEPNEGARNLSAEKGIQLHSEMKELENRKFHTITLWHVLEHLPNLDKQIEDFVSLLEDEGTLIIAVPNFKSYDSKHYKTFWAAYDVPRHLWHFSKSSIDKLFQKHQMKVIKTKPMVFDAFYVSMLSEKYKGSALYLFKAFLIGLWSNTKALFSKEHSSVIYVLKHQK</sequence>
<organism evidence="1 2">
    <name type="scientific">Flagellimonas zhangzhouensis</name>
    <dbReference type="NCBI Taxonomy" id="1073328"/>
    <lineage>
        <taxon>Bacteria</taxon>
        <taxon>Pseudomonadati</taxon>
        <taxon>Bacteroidota</taxon>
        <taxon>Flavobacteriia</taxon>
        <taxon>Flavobacteriales</taxon>
        <taxon>Flavobacteriaceae</taxon>
        <taxon>Flagellimonas</taxon>
    </lineage>
</organism>
<dbReference type="Gene3D" id="3.40.50.150">
    <property type="entry name" value="Vaccinia Virus protein VP39"/>
    <property type="match status" value="1"/>
</dbReference>
<evidence type="ECO:0000313" key="1">
    <source>
        <dbReference type="EMBL" id="SDW59261.1"/>
    </source>
</evidence>
<dbReference type="STRING" id="1073328.SAMN05216294_0545"/>
<keyword evidence="1" id="KW-0489">Methyltransferase</keyword>
<dbReference type="PANTHER" id="PTHR43861:SF6">
    <property type="entry name" value="METHYLTRANSFERASE TYPE 11"/>
    <property type="match status" value="1"/>
</dbReference>
<reference evidence="2" key="1">
    <citation type="submission" date="2016-10" db="EMBL/GenBank/DDBJ databases">
        <authorList>
            <person name="Varghese N."/>
            <person name="Submissions S."/>
        </authorList>
    </citation>
    <scope>NUCLEOTIDE SEQUENCE [LARGE SCALE GENOMIC DNA]</scope>
    <source>
        <strain evidence="2">DSM 25030</strain>
    </source>
</reference>
<keyword evidence="1" id="KW-0808">Transferase</keyword>
<dbReference type="Proteomes" id="UP000199592">
    <property type="component" value="Unassembled WGS sequence"/>
</dbReference>
<dbReference type="InterPro" id="IPR029063">
    <property type="entry name" value="SAM-dependent_MTases_sf"/>
</dbReference>